<proteinExistence type="predicted"/>
<sequence>MSRRVSDEAALSAMSLEELWRLFPVILSESRPEWAEIYRREKEMLESVVPLSRISRLSHFGSTSVPGLAAKPTIDILLEVRPDSFVFETLPLLEKCGYREMHRDEAQMRLVLVKGYAADGFRGQAFHLHVRPCRDWDELYFRDYLAAHPDEAERYAALKRSLKEKFEFNRDAYTEGKTELIAAMTRRAREEMPGRHVPA</sequence>
<protein>
    <submittedName>
        <fullName evidence="1">GrpB family protein</fullName>
    </submittedName>
</protein>
<dbReference type="PANTHER" id="PTHR34822:SF1">
    <property type="entry name" value="GRPB FAMILY PROTEIN"/>
    <property type="match status" value="1"/>
</dbReference>
<dbReference type="InterPro" id="IPR043519">
    <property type="entry name" value="NT_sf"/>
</dbReference>
<evidence type="ECO:0000313" key="1">
    <source>
        <dbReference type="EMBL" id="QHV64153.1"/>
    </source>
</evidence>
<reference evidence="1" key="1">
    <citation type="submission" date="2018-05" db="EMBL/GenBank/DDBJ databases">
        <title>Complete genome sequnece of Akkermansia muciniphila EB-AMDK-40.</title>
        <authorList>
            <person name="Nam Y.-D."/>
            <person name="Chung W.-H."/>
            <person name="Park Y.S."/>
            <person name="Kang J."/>
        </authorList>
    </citation>
    <scope>NUCLEOTIDE SEQUENCE</scope>
    <source>
        <strain evidence="1">EB-AMDK-40</strain>
    </source>
</reference>
<dbReference type="Proteomes" id="UP000642553">
    <property type="component" value="Chromosome"/>
</dbReference>
<dbReference type="PANTHER" id="PTHR34822">
    <property type="entry name" value="GRPB DOMAIN PROTEIN (AFU_ORTHOLOGUE AFUA_1G01530)"/>
    <property type="match status" value="1"/>
</dbReference>
<accession>A0AAE6W322</accession>
<evidence type="ECO:0000313" key="2">
    <source>
        <dbReference type="Proteomes" id="UP000642553"/>
    </source>
</evidence>
<dbReference type="EMBL" id="CP029701">
    <property type="protein sequence ID" value="QHV64153.1"/>
    <property type="molecule type" value="Genomic_DNA"/>
</dbReference>
<dbReference type="InterPro" id="IPR007344">
    <property type="entry name" value="GrpB/CoaE"/>
</dbReference>
<name>A0AAE6W322_9BACT</name>
<gene>
    <name evidence="1" type="ORF">DMI76_12645</name>
</gene>
<organism evidence="1 2">
    <name type="scientific">Akkermansia massiliensis</name>
    <dbReference type="NCBI Taxonomy" id="2927224"/>
    <lineage>
        <taxon>Bacteria</taxon>
        <taxon>Pseudomonadati</taxon>
        <taxon>Verrucomicrobiota</taxon>
        <taxon>Verrucomicrobiia</taxon>
        <taxon>Verrucomicrobiales</taxon>
        <taxon>Akkermansiaceae</taxon>
        <taxon>Akkermansia</taxon>
    </lineage>
</organism>
<dbReference type="RefSeq" id="WP_022397371.1">
    <property type="nucleotide sequence ID" value="NZ_CP029701.1"/>
</dbReference>
<dbReference type="Gene3D" id="3.30.460.10">
    <property type="entry name" value="Beta Polymerase, domain 2"/>
    <property type="match status" value="1"/>
</dbReference>
<dbReference type="SUPFAM" id="SSF81301">
    <property type="entry name" value="Nucleotidyltransferase"/>
    <property type="match status" value="1"/>
</dbReference>
<dbReference type="AlphaFoldDB" id="A0AAE6W322"/>
<dbReference type="Pfam" id="PF04229">
    <property type="entry name" value="GrpB"/>
    <property type="match status" value="1"/>
</dbReference>